<keyword evidence="1" id="KW-0472">Membrane</keyword>
<keyword evidence="1" id="KW-1133">Transmembrane helix</keyword>
<evidence type="ECO:0000313" key="3">
    <source>
        <dbReference type="Proteomes" id="UP000565572"/>
    </source>
</evidence>
<dbReference type="InterPro" id="IPR019675">
    <property type="entry name" value="DUF2550"/>
</dbReference>
<organism evidence="2 3">
    <name type="scientific">Microlunatus antarcticus</name>
    <dbReference type="NCBI Taxonomy" id="53388"/>
    <lineage>
        <taxon>Bacteria</taxon>
        <taxon>Bacillati</taxon>
        <taxon>Actinomycetota</taxon>
        <taxon>Actinomycetes</taxon>
        <taxon>Propionibacteriales</taxon>
        <taxon>Propionibacteriaceae</taxon>
        <taxon>Microlunatus</taxon>
    </lineage>
</organism>
<evidence type="ECO:0000256" key="1">
    <source>
        <dbReference type="SAM" id="Phobius"/>
    </source>
</evidence>
<name>A0A7W5P808_9ACTN</name>
<keyword evidence="3" id="KW-1185">Reference proteome</keyword>
<dbReference type="RefSeq" id="WP_183338668.1">
    <property type="nucleotide sequence ID" value="NZ_JACHZG010000001.1"/>
</dbReference>
<dbReference type="EMBL" id="JACHZG010000001">
    <property type="protein sequence ID" value="MBB3327441.1"/>
    <property type="molecule type" value="Genomic_DNA"/>
</dbReference>
<reference evidence="2 3" key="1">
    <citation type="submission" date="2020-08" db="EMBL/GenBank/DDBJ databases">
        <title>Sequencing the genomes of 1000 actinobacteria strains.</title>
        <authorList>
            <person name="Klenk H.-P."/>
        </authorList>
    </citation>
    <scope>NUCLEOTIDE SEQUENCE [LARGE SCALE GENOMIC DNA]</scope>
    <source>
        <strain evidence="2 3">DSM 11053</strain>
    </source>
</reference>
<protein>
    <recommendedName>
        <fullName evidence="4">DUF2550 domain-containing protein</fullName>
    </recommendedName>
</protein>
<dbReference type="Pfam" id="PF10739">
    <property type="entry name" value="DUF2550"/>
    <property type="match status" value="1"/>
</dbReference>
<feature type="transmembrane region" description="Helical" evidence="1">
    <location>
        <begin position="6"/>
        <end position="26"/>
    </location>
</feature>
<accession>A0A7W5P808</accession>
<gene>
    <name evidence="2" type="ORF">FHX39_002385</name>
</gene>
<comment type="caution">
    <text evidence="2">The sequence shown here is derived from an EMBL/GenBank/DDBJ whole genome shotgun (WGS) entry which is preliminary data.</text>
</comment>
<evidence type="ECO:0008006" key="4">
    <source>
        <dbReference type="Google" id="ProtNLM"/>
    </source>
</evidence>
<sequence length="153" mass="16665">MVGWLGVVEVLGLLLVLAVVLLLLLATRRRWLSRSGGTFECSLRLRTATPGAGWVLGVGRYHAGRLEWFRFFSFAVRPRETFPRGRVRVVDSRDPDPVEAVSLTADSRILALEVGPETRELAMSEDSVLGLLAWLEAAPPGISSARSEGPSAP</sequence>
<evidence type="ECO:0000313" key="2">
    <source>
        <dbReference type="EMBL" id="MBB3327441.1"/>
    </source>
</evidence>
<proteinExistence type="predicted"/>
<keyword evidence="1" id="KW-0812">Transmembrane</keyword>
<dbReference type="Proteomes" id="UP000565572">
    <property type="component" value="Unassembled WGS sequence"/>
</dbReference>
<dbReference type="AlphaFoldDB" id="A0A7W5P808"/>